<dbReference type="AlphaFoldDB" id="A0A1C7MMA4"/>
<reference evidence="2 3" key="1">
    <citation type="submission" date="2016-03" db="EMBL/GenBank/DDBJ databases">
        <title>Whole genome sequencing of Grifola frondosa 9006-11.</title>
        <authorList>
            <person name="Min B."/>
            <person name="Park H."/>
            <person name="Kim J.-G."/>
            <person name="Cho H."/>
            <person name="Oh Y.-L."/>
            <person name="Kong W.-S."/>
            <person name="Choi I.-G."/>
        </authorList>
    </citation>
    <scope>NUCLEOTIDE SEQUENCE [LARGE SCALE GENOMIC DNA]</scope>
    <source>
        <strain evidence="2 3">9006-11</strain>
    </source>
</reference>
<keyword evidence="3" id="KW-1185">Reference proteome</keyword>
<proteinExistence type="predicted"/>
<dbReference type="EMBL" id="LUGG01000002">
    <property type="protein sequence ID" value="OBZ78005.1"/>
    <property type="molecule type" value="Genomic_DNA"/>
</dbReference>
<comment type="caution">
    <text evidence="2">The sequence shown here is derived from an EMBL/GenBank/DDBJ whole genome shotgun (WGS) entry which is preliminary data.</text>
</comment>
<evidence type="ECO:0000256" key="1">
    <source>
        <dbReference type="SAM" id="MobiDB-lite"/>
    </source>
</evidence>
<evidence type="ECO:0000313" key="2">
    <source>
        <dbReference type="EMBL" id="OBZ78005.1"/>
    </source>
</evidence>
<name>A0A1C7MMA4_GRIFR</name>
<sequence>MSPEQVRVSPMLVNGNKPSAMSPRPEMALRDVSRNININAPSPPALDTIKLCSPFNVELDKSKHGRISQGPCASAGYVERTQIRTWLVQTQYRKVQFSRL</sequence>
<organism evidence="2 3">
    <name type="scientific">Grifola frondosa</name>
    <name type="common">Maitake</name>
    <name type="synonym">Polyporus frondosus</name>
    <dbReference type="NCBI Taxonomy" id="5627"/>
    <lineage>
        <taxon>Eukaryota</taxon>
        <taxon>Fungi</taxon>
        <taxon>Dikarya</taxon>
        <taxon>Basidiomycota</taxon>
        <taxon>Agaricomycotina</taxon>
        <taxon>Agaricomycetes</taxon>
        <taxon>Polyporales</taxon>
        <taxon>Grifolaceae</taxon>
        <taxon>Grifola</taxon>
    </lineage>
</organism>
<gene>
    <name evidence="2" type="ORF">A0H81_01656</name>
</gene>
<dbReference type="Proteomes" id="UP000092993">
    <property type="component" value="Unassembled WGS sequence"/>
</dbReference>
<accession>A0A1C7MMA4</accession>
<protein>
    <submittedName>
        <fullName evidence="2">Uncharacterized protein</fullName>
    </submittedName>
</protein>
<feature type="region of interest" description="Disordered" evidence="1">
    <location>
        <begin position="1"/>
        <end position="24"/>
    </location>
</feature>
<evidence type="ECO:0000313" key="3">
    <source>
        <dbReference type="Proteomes" id="UP000092993"/>
    </source>
</evidence>